<evidence type="ECO:0000313" key="2">
    <source>
        <dbReference type="Proteomes" id="UP000230605"/>
    </source>
</evidence>
<dbReference type="EMBL" id="LKMD01000201">
    <property type="protein sequence ID" value="PIA82970.1"/>
    <property type="molecule type" value="Genomic_DNA"/>
</dbReference>
<accession>A0A2G5GRS9</accession>
<reference evidence="1 2" key="1">
    <citation type="submission" date="2015-10" db="EMBL/GenBank/DDBJ databases">
        <title>The cercosporin biosynthetic gene cluster was horizontally transferred to several fungal lineages and shown to be expanded in Cercospora beticola based on microsynteny with recipient genomes.</title>
        <authorList>
            <person name="De Jonge R."/>
            <person name="Ebert M.K."/>
            <person name="Suttle J.C."/>
            <person name="Jurick Ii W.M."/>
            <person name="Secor G.A."/>
            <person name="Thomma B.P."/>
            <person name="Van De Peer Y."/>
            <person name="Bolton M.D."/>
        </authorList>
    </citation>
    <scope>NUCLEOTIDE SEQUENCE [LARGE SCALE GENOMIC DNA]</scope>
    <source>
        <strain evidence="1 2">09-40</strain>
    </source>
</reference>
<gene>
    <name evidence="1" type="ORF">CB0940_12200</name>
</gene>
<protein>
    <submittedName>
        <fullName evidence="1">Uncharacterized protein</fullName>
    </submittedName>
</protein>
<sequence length="179" mass="20401">MDLMNGLPKTTASSATPRRRTVNFLTENSVKYIEGFSGPIMSKQVFETFDRNEITDSMLVEAVSLFNENYGVWGTHPIGSYPTPKQGGSRKHYFEGMANLVNRKPREAEQRPPASPIFTRKRRLLVCEGYNRRSPGRECLCLPMEIREKNNLLDYSTSCARRLPRAWARGQLAELCAPR</sequence>
<organism evidence="1 2">
    <name type="scientific">Cercospora beticola</name>
    <name type="common">Sugarbeet leaf spot fungus</name>
    <dbReference type="NCBI Taxonomy" id="122368"/>
    <lineage>
        <taxon>Eukaryota</taxon>
        <taxon>Fungi</taxon>
        <taxon>Dikarya</taxon>
        <taxon>Ascomycota</taxon>
        <taxon>Pezizomycotina</taxon>
        <taxon>Dothideomycetes</taxon>
        <taxon>Dothideomycetidae</taxon>
        <taxon>Mycosphaerellales</taxon>
        <taxon>Mycosphaerellaceae</taxon>
        <taxon>Cercospora</taxon>
    </lineage>
</organism>
<dbReference type="AlphaFoldDB" id="A0A2G5GRS9"/>
<evidence type="ECO:0000313" key="1">
    <source>
        <dbReference type="EMBL" id="PIA82970.1"/>
    </source>
</evidence>
<comment type="caution">
    <text evidence="1">The sequence shown here is derived from an EMBL/GenBank/DDBJ whole genome shotgun (WGS) entry which is preliminary data.</text>
</comment>
<proteinExistence type="predicted"/>
<dbReference type="Proteomes" id="UP000230605">
    <property type="component" value="Unassembled WGS sequence"/>
</dbReference>
<name>A0A2G5GRS9_CERBT</name>
<dbReference type="OrthoDB" id="2019666at2759"/>